<keyword evidence="4" id="KW-0479">Metal-binding</keyword>
<dbReference type="Gene3D" id="2.40.30.10">
    <property type="entry name" value="Translation factors"/>
    <property type="match status" value="1"/>
</dbReference>
<dbReference type="InterPro" id="IPR001041">
    <property type="entry name" value="2Fe-2S_ferredoxin-type"/>
</dbReference>
<dbReference type="Gene3D" id="3.10.20.30">
    <property type="match status" value="1"/>
</dbReference>
<dbReference type="SUPFAM" id="SSF52343">
    <property type="entry name" value="Ferredoxin reductase-like, C-terminal NADP-linked domain"/>
    <property type="match status" value="1"/>
</dbReference>
<feature type="domain" description="2Fe-2S ferredoxin-type" evidence="8">
    <location>
        <begin position="250"/>
        <end position="335"/>
    </location>
</feature>
<dbReference type="PANTHER" id="PTHR47354:SF1">
    <property type="entry name" value="CARNITINE MONOOXYGENASE REDUCTASE SUBUNIT"/>
    <property type="match status" value="1"/>
</dbReference>
<evidence type="ECO:0000256" key="4">
    <source>
        <dbReference type="ARBA" id="ARBA00022723"/>
    </source>
</evidence>
<proteinExistence type="predicted"/>
<keyword evidence="2" id="KW-0285">Flavoprotein</keyword>
<dbReference type="CDD" id="cd00207">
    <property type="entry name" value="fer2"/>
    <property type="match status" value="1"/>
</dbReference>
<evidence type="ECO:0000256" key="3">
    <source>
        <dbReference type="ARBA" id="ARBA00022714"/>
    </source>
</evidence>
<dbReference type="Gene3D" id="3.40.50.80">
    <property type="entry name" value="Nucleotide-binding domain of ferredoxin-NADP reductase (FNR) module"/>
    <property type="match status" value="1"/>
</dbReference>
<dbReference type="RefSeq" id="WP_237820875.1">
    <property type="nucleotide sequence ID" value="NZ_JAKLTQ010000007.1"/>
</dbReference>
<keyword evidence="11" id="KW-1185">Reference proteome</keyword>
<keyword evidence="5" id="KW-0560">Oxidoreductase</keyword>
<evidence type="ECO:0000259" key="8">
    <source>
        <dbReference type="PROSITE" id="PS51085"/>
    </source>
</evidence>
<dbReference type="InterPro" id="IPR006058">
    <property type="entry name" value="2Fe2S_fd_BS"/>
</dbReference>
<gene>
    <name evidence="10" type="ORF">LVY72_11320</name>
</gene>
<evidence type="ECO:0000259" key="9">
    <source>
        <dbReference type="PROSITE" id="PS51384"/>
    </source>
</evidence>
<feature type="domain" description="FAD-binding FR-type" evidence="9">
    <location>
        <begin position="17"/>
        <end position="124"/>
    </location>
</feature>
<dbReference type="EMBL" id="JAKLTQ010000007">
    <property type="protein sequence ID" value="MCG2622503.1"/>
    <property type="molecule type" value="Genomic_DNA"/>
</dbReference>
<evidence type="ECO:0000256" key="2">
    <source>
        <dbReference type="ARBA" id="ARBA00022630"/>
    </source>
</evidence>
<evidence type="ECO:0000256" key="7">
    <source>
        <dbReference type="ARBA" id="ARBA00023014"/>
    </source>
</evidence>
<keyword evidence="7" id="KW-0411">Iron-sulfur</keyword>
<organism evidence="10 11">
    <name type="scientific">Arthrobacter hankyongi</name>
    <dbReference type="NCBI Taxonomy" id="2904801"/>
    <lineage>
        <taxon>Bacteria</taxon>
        <taxon>Bacillati</taxon>
        <taxon>Actinomycetota</taxon>
        <taxon>Actinomycetes</taxon>
        <taxon>Micrococcales</taxon>
        <taxon>Micrococcaceae</taxon>
        <taxon>Arthrobacter</taxon>
    </lineage>
</organism>
<dbReference type="InterPro" id="IPR017927">
    <property type="entry name" value="FAD-bd_FR_type"/>
</dbReference>
<dbReference type="CDD" id="cd06185">
    <property type="entry name" value="PDR_like"/>
    <property type="match status" value="1"/>
</dbReference>
<name>A0ABS9L7L9_9MICC</name>
<comment type="caution">
    <text evidence="10">The sequence shown here is derived from an EMBL/GenBank/DDBJ whole genome shotgun (WGS) entry which is preliminary data.</text>
</comment>
<protein>
    <submittedName>
        <fullName evidence="10">PDR/VanB family oxidoreductase</fullName>
    </submittedName>
</protein>
<comment type="cofactor">
    <cofactor evidence="1">
        <name>FAD</name>
        <dbReference type="ChEBI" id="CHEBI:57692"/>
    </cofactor>
</comment>
<dbReference type="SUPFAM" id="SSF54292">
    <property type="entry name" value="2Fe-2S ferredoxin-like"/>
    <property type="match status" value="1"/>
</dbReference>
<evidence type="ECO:0000256" key="5">
    <source>
        <dbReference type="ARBA" id="ARBA00023002"/>
    </source>
</evidence>
<evidence type="ECO:0000256" key="1">
    <source>
        <dbReference type="ARBA" id="ARBA00001974"/>
    </source>
</evidence>
<keyword evidence="6" id="KW-0408">Iron</keyword>
<evidence type="ECO:0000313" key="11">
    <source>
        <dbReference type="Proteomes" id="UP001165368"/>
    </source>
</evidence>
<dbReference type="Proteomes" id="UP001165368">
    <property type="component" value="Unassembled WGS sequence"/>
</dbReference>
<reference evidence="10" key="1">
    <citation type="submission" date="2022-01" db="EMBL/GenBank/DDBJ databases">
        <authorList>
            <person name="Jo J.-H."/>
            <person name="Im W.-T."/>
        </authorList>
    </citation>
    <scope>NUCLEOTIDE SEQUENCE</scope>
    <source>
        <strain evidence="10">I2-34</strain>
    </source>
</reference>
<dbReference type="InterPro" id="IPR017938">
    <property type="entry name" value="Riboflavin_synthase-like_b-brl"/>
</dbReference>
<dbReference type="Pfam" id="PF00111">
    <property type="entry name" value="Fer2"/>
    <property type="match status" value="1"/>
</dbReference>
<dbReference type="InterPro" id="IPR039261">
    <property type="entry name" value="FNR_nucleotide-bd"/>
</dbReference>
<dbReference type="PANTHER" id="PTHR47354">
    <property type="entry name" value="NADH OXIDOREDUCTASE HCR"/>
    <property type="match status" value="1"/>
</dbReference>
<dbReference type="InterPro" id="IPR012675">
    <property type="entry name" value="Beta-grasp_dom_sf"/>
</dbReference>
<dbReference type="InterPro" id="IPR036010">
    <property type="entry name" value="2Fe-2S_ferredoxin-like_sf"/>
</dbReference>
<dbReference type="InterPro" id="IPR050415">
    <property type="entry name" value="MRET"/>
</dbReference>
<evidence type="ECO:0000256" key="6">
    <source>
        <dbReference type="ARBA" id="ARBA00023004"/>
    </source>
</evidence>
<dbReference type="PROSITE" id="PS51384">
    <property type="entry name" value="FAD_FR"/>
    <property type="match status" value="1"/>
</dbReference>
<dbReference type="PROSITE" id="PS51085">
    <property type="entry name" value="2FE2S_FER_2"/>
    <property type="match status" value="1"/>
</dbReference>
<accession>A0ABS9L7L9</accession>
<dbReference type="PROSITE" id="PS00197">
    <property type="entry name" value="2FE2S_FER_1"/>
    <property type="match status" value="1"/>
</dbReference>
<sequence>MTDVAVAGAQAGRKVAEAVYSVRVSGRQLVGEDIVSLDLVRLDGEPFPAWEPGSHIDLFLGEDELGGTVCRQYSLWGPVEDRSVWRIGVLKDPKSRGGSVRVHERLLKGAELRVRGARNHFPLQPADSYVFFAGGIGITPILPMVRAVERSGRPWKLYYMARNRQRLALLDEIARLPAGNVVLHCDDESGLIDLAGITAALGTADHVYACGPGPLLDVLETMAADAGRWTFHCERFAAAPPASGTEDKPFEVVLARSGRTLQVPAGVSCLKVLREAGADVDWSCSEGVCGTCETEVLEGEPEHRDSVLTKEERAANETMMPCVSRARSARIVLNL</sequence>
<dbReference type="SUPFAM" id="SSF63380">
    <property type="entry name" value="Riboflavin synthase domain-like"/>
    <property type="match status" value="1"/>
</dbReference>
<keyword evidence="3" id="KW-0001">2Fe-2S</keyword>
<evidence type="ECO:0000313" key="10">
    <source>
        <dbReference type="EMBL" id="MCG2622503.1"/>
    </source>
</evidence>
<dbReference type="PRINTS" id="PR00409">
    <property type="entry name" value="PHDIOXRDTASE"/>
</dbReference>